<evidence type="ECO:0000313" key="5">
    <source>
        <dbReference type="Proteomes" id="UP000239273"/>
    </source>
</evidence>
<reference evidence="3" key="4">
    <citation type="submission" date="2023-01" db="EMBL/GenBank/DDBJ databases">
        <title>Draft genome sequence of Aliivibrio sifiae strain NBRC 105001.</title>
        <authorList>
            <person name="Sun Q."/>
            <person name="Mori K."/>
        </authorList>
    </citation>
    <scope>NUCLEOTIDE SEQUENCE</scope>
    <source>
        <strain evidence="3">NBRC 105001</strain>
    </source>
</reference>
<dbReference type="Pfam" id="PF13402">
    <property type="entry name" value="Peptidase_M60"/>
    <property type="match status" value="1"/>
</dbReference>
<gene>
    <name evidence="3" type="primary">yghJ</name>
    <name evidence="4" type="ORF">BTO23_08445</name>
    <name evidence="3" type="ORF">GCM10007855_24230</name>
</gene>
<keyword evidence="3" id="KW-0449">Lipoprotein</keyword>
<accession>A0A2S7XKU5</accession>
<dbReference type="PROSITE" id="PS51723">
    <property type="entry name" value="PEPTIDASE_M60"/>
    <property type="match status" value="1"/>
</dbReference>
<reference evidence="4 5" key="2">
    <citation type="submission" date="2016-12" db="EMBL/GenBank/DDBJ databases">
        <title>Diversity of luminous bacteria.</title>
        <authorList>
            <person name="Yoshizawa S."/>
            <person name="Kogure K."/>
        </authorList>
    </citation>
    <scope>NUCLEOTIDE SEQUENCE [LARGE SCALE GENOMIC DNA]</scope>
    <source>
        <strain evidence="4 5">NBRC 105001</strain>
    </source>
</reference>
<evidence type="ECO:0000256" key="1">
    <source>
        <dbReference type="SAM" id="MobiDB-lite"/>
    </source>
</evidence>
<dbReference type="Proteomes" id="UP001156660">
    <property type="component" value="Unassembled WGS sequence"/>
</dbReference>
<dbReference type="PANTHER" id="PTHR15730:SF5">
    <property type="entry name" value="SI:CH211-210B2.2-RELATED"/>
    <property type="match status" value="1"/>
</dbReference>
<dbReference type="InterPro" id="IPR051244">
    <property type="entry name" value="TCAF"/>
</dbReference>
<dbReference type="OrthoDB" id="9122461at2"/>
<dbReference type="InterPro" id="IPR042279">
    <property type="entry name" value="Pep_M60_3"/>
</dbReference>
<dbReference type="SMART" id="SM01276">
    <property type="entry name" value="M60-like"/>
    <property type="match status" value="1"/>
</dbReference>
<name>A0A2S7XKU5_9GAMM</name>
<dbReference type="InterPro" id="IPR035423">
    <property type="entry name" value="M60-like_N"/>
</dbReference>
<feature type="region of interest" description="Disordered" evidence="1">
    <location>
        <begin position="25"/>
        <end position="44"/>
    </location>
</feature>
<dbReference type="Pfam" id="PF13322">
    <property type="entry name" value="DUF4092"/>
    <property type="match status" value="1"/>
</dbReference>
<dbReference type="PROSITE" id="PS51257">
    <property type="entry name" value="PROKAR_LIPOPROTEIN"/>
    <property type="match status" value="1"/>
</dbReference>
<dbReference type="Proteomes" id="UP000239273">
    <property type="component" value="Unassembled WGS sequence"/>
</dbReference>
<dbReference type="RefSeq" id="WP_105063344.1">
    <property type="nucleotide sequence ID" value="NZ_BSOU01000005.1"/>
</dbReference>
<keyword evidence="6" id="KW-1185">Reference proteome</keyword>
<reference evidence="3" key="1">
    <citation type="journal article" date="2014" name="Int. J. Syst. Evol. Microbiol.">
        <title>Complete genome of a new Firmicutes species belonging to the dominant human colonic microbiota ('Ruminococcus bicirculans') reveals two chromosomes and a selective capacity to utilize plant glucans.</title>
        <authorList>
            <consortium name="NISC Comparative Sequencing Program"/>
            <person name="Wegmann U."/>
            <person name="Louis P."/>
            <person name="Goesmann A."/>
            <person name="Henrissat B."/>
            <person name="Duncan S.H."/>
            <person name="Flint H.J."/>
        </authorList>
    </citation>
    <scope>NUCLEOTIDE SEQUENCE</scope>
    <source>
        <strain evidence="3">NBRC 105001</strain>
    </source>
</reference>
<dbReference type="NCBIfam" id="NF037974">
    <property type="entry name" value="SslE_AcfD_Zn_LP"/>
    <property type="match status" value="1"/>
</dbReference>
<dbReference type="EMBL" id="BSOU01000005">
    <property type="protein sequence ID" value="GLR75549.1"/>
    <property type="molecule type" value="Genomic_DNA"/>
</dbReference>
<proteinExistence type="predicted"/>
<dbReference type="InterPro" id="IPR031161">
    <property type="entry name" value="Peptidase_M60_dom"/>
</dbReference>
<dbReference type="PANTHER" id="PTHR15730">
    <property type="entry name" value="EXPERIMENTAL AUTOIMMUNE PROSTATITIS ANTIGEN 2-RELATED"/>
    <property type="match status" value="1"/>
</dbReference>
<comment type="caution">
    <text evidence="4">The sequence shown here is derived from an EMBL/GenBank/DDBJ whole genome shotgun (WGS) entry which is preliminary data.</text>
</comment>
<dbReference type="Gene3D" id="1.10.390.30">
    <property type="entry name" value="Peptidase M60, enhancin-like domain 3"/>
    <property type="match status" value="1"/>
</dbReference>
<evidence type="ECO:0000313" key="3">
    <source>
        <dbReference type="EMBL" id="GLR75549.1"/>
    </source>
</evidence>
<evidence type="ECO:0000313" key="4">
    <source>
        <dbReference type="EMBL" id="PQJ94098.1"/>
    </source>
</evidence>
<evidence type="ECO:0000259" key="2">
    <source>
        <dbReference type="PROSITE" id="PS51723"/>
    </source>
</evidence>
<dbReference type="Gene3D" id="3.40.390.80">
    <property type="entry name" value="Peptidase M60, enhancin-like domain 2"/>
    <property type="match status" value="1"/>
</dbReference>
<dbReference type="EMBL" id="MSCP01000001">
    <property type="protein sequence ID" value="PQJ94098.1"/>
    <property type="molecule type" value="Genomic_DNA"/>
</dbReference>
<organism evidence="4 5">
    <name type="scientific">Aliivibrio sifiae</name>
    <dbReference type="NCBI Taxonomy" id="566293"/>
    <lineage>
        <taxon>Bacteria</taxon>
        <taxon>Pseudomonadati</taxon>
        <taxon>Pseudomonadota</taxon>
        <taxon>Gammaproteobacteria</taxon>
        <taxon>Vibrionales</taxon>
        <taxon>Vibrionaceae</taxon>
        <taxon>Aliivibrio</taxon>
    </lineage>
</organism>
<reference evidence="6" key="3">
    <citation type="journal article" date="2019" name="Int. J. Syst. Evol. Microbiol.">
        <title>The Global Catalogue of Microorganisms (GCM) 10K type strain sequencing project: providing services to taxonomists for standard genome sequencing and annotation.</title>
        <authorList>
            <consortium name="The Broad Institute Genomics Platform"/>
            <consortium name="The Broad Institute Genome Sequencing Center for Infectious Disease"/>
            <person name="Wu L."/>
            <person name="Ma J."/>
        </authorList>
    </citation>
    <scope>NUCLEOTIDE SEQUENCE [LARGE SCALE GENOMIC DNA]</scope>
    <source>
        <strain evidence="6">NBRC 105001</strain>
    </source>
</reference>
<dbReference type="Pfam" id="PF17291">
    <property type="entry name" value="M60-like_N"/>
    <property type="match status" value="1"/>
</dbReference>
<feature type="domain" description="Peptidase M60" evidence="2">
    <location>
        <begin position="1060"/>
        <end position="1375"/>
    </location>
</feature>
<protein>
    <submittedName>
        <fullName evidence="3">Lipoprotein AcfD</fullName>
    </submittedName>
    <submittedName>
        <fullName evidence="4">Sugar ABC transporter substrate-binding protein</fullName>
    </submittedName>
</protein>
<sequence>MSKKLLLASLISMLLAGCNQENIEVSGGTSTKPETIPPTDIIPPEPEPIPPTDIIPPVTYTGTLVASGKAITGDVECNGNGLDIDTGTFSVKQGQAFSCFFGGVELGSFNAPFPSDKAINVSNATLLASFDLEDSKGINATVVLQSISTCGQDEICLNKIDSLDIQDIYTDENLADQIAVDAFIASKEEEATDEVGKAPSSHVDAEIVPEVTPGTSNDLNSDFVSASAEDSYAYKPSAEAKVLTKSQLTDSTGTPLAGVNFFSANAVGITDENGEFEYLWGDKLTFGIDTFEFGSVAGNQVSYKITDVSDNAVVKTNIQSLITRYAENNNYGLLISDKVQETFSLYPNVINELINLSLPNGGKIEGTEFLLPNEFDSQFQNGLTAAIDAELQQPVSFYSLDTPHVFSLDNGTYVTDSLTKIFNGVTSFHVFNDNGSFYGATGYTRGMRALNLSNRAFPIMMPRADINKDIPFGELQAWTREGRPYIANHSTIEMPPIPLVSKDNATFGFPFVTAGEIGSGKVVFMGNSMYPSIISCPDNYWASDLLRIDSNSKKCTSSFYLLNDARNDQGSMGIFFSNLFTWLNGGNSIKGINVATNISKATLLKAGTSHGTEYDFFVNPSFGFSSVEMLTKDGFPGRLSASETPLLILQAYPPKPQGDGMSHRFIADLDNPNLSQDDITALITYINEGGSVLFMDAIDKVTNPEPIGRLADSAGVSLGGSNVTPTSQAFCGSSYYCQAPSPNLHVKSQYEMVVLERFQDVDGQQPYTVNQDGSVEWTKDETKIKFEIPTYEIIKRDDKGDPLLDKDGNPVMETKFARIFVKNNEERAAAISELQEAFEGTPLCTHSYEYEFNCIETRQGDGIQVRGAYWRADFDRYQMNQDVVESMVKAANLGDNFNALMEHEMYYRTKGKQGARLSTVELNQTYDNLSIWMWNDNPYAYDPNVQDELGFKTAVNFLNCYTDNQHQTDVPEAACPVDLKATLIANGMIHGEGELAGQMNPSYPLNYMEKPLTRIMLGRSFWDHEITVDTTKYPGRTVGATASEVANIETAGKAVSYSAGNNQSTGLWAPQLSEVTVRDGVAAMITVMMADDLTGKPQHETSLNRPPRMQMSFVHNGAKTTFKVPYGGLIYIKPTEALSGASTVAEFNLDGVEKAAWWKKDPANNLGEWVNTPDSSTAPIAEIDTGSFIYTTALNNVKTADLNEFSKNMNRFADAASDFYGRDEENADGKHRRFTYPELKEFRHRFVNDVQISIGAAHSGYPVMSSSFNVKATTPPTNAIDDWLVWHEVGHNLASAPFSVPGSTEVTNNILALYMQELEGRNDKPEMDRIRSDIQKAPYWLNASDNFSEGKYHAWSHGDAGLRLVMFGQLKIWAESHFNIDDWYADGDTKPTIYNQDQGWNMIKLMHRKARGDQQGDEGINYCSSGDTGLSASDLMMVCGSYVSGYDLGEFFQTWNVGETSVTNADGTKVYSGGISSAGLSKLVELNLRKPTKNPLTINSLPN</sequence>
<evidence type="ECO:0000313" key="6">
    <source>
        <dbReference type="Proteomes" id="UP001156660"/>
    </source>
</evidence>
<dbReference type="InterPro" id="IPR025385">
    <property type="entry name" value="DUF4092"/>
</dbReference>